<evidence type="ECO:0000313" key="3">
    <source>
        <dbReference type="Proteomes" id="UP000831785"/>
    </source>
</evidence>
<dbReference type="Proteomes" id="UP000831785">
    <property type="component" value="Chromosome"/>
</dbReference>
<accession>A0ABY4FBD8</accession>
<sequence>MLQFQFTPFPELRTPRLLLRQLTPADAEAMRFFRSDEEFLRYIPREKEPSLLQAQQHLRLLAELEAANEAITWALSWPQQPTVLLGTICLWHLQPQHHRAEVGYGLHPDFSGQGLMAEALQAVISYSFDQLGLHSLEAQLDPDNAASIRLLRKYGFVQEAHYRENYQFRGQYFDTAVYSLLTPHR</sequence>
<feature type="domain" description="N-acetyltransferase" evidence="1">
    <location>
        <begin position="17"/>
        <end position="184"/>
    </location>
</feature>
<dbReference type="PANTHER" id="PTHR43792:SF1">
    <property type="entry name" value="N-ACETYLTRANSFERASE DOMAIN-CONTAINING PROTEIN"/>
    <property type="match status" value="1"/>
</dbReference>
<evidence type="ECO:0000313" key="2">
    <source>
        <dbReference type="EMBL" id="UOQ53993.1"/>
    </source>
</evidence>
<name>A0ABY4FBD8_9BACT</name>
<reference evidence="2 3" key="1">
    <citation type="submission" date="2022-04" db="EMBL/GenBank/DDBJ databases">
        <title>Hymenobacter sp. isolated from the air.</title>
        <authorList>
            <person name="Won M."/>
            <person name="Lee C.-M."/>
            <person name="Woen H.-Y."/>
            <person name="Kwon S.-W."/>
        </authorList>
    </citation>
    <scope>NUCLEOTIDE SEQUENCE [LARGE SCALE GENOMIC DNA]</scope>
    <source>
        <strain evidence="3">5116 S-27</strain>
    </source>
</reference>
<evidence type="ECO:0000259" key="1">
    <source>
        <dbReference type="PROSITE" id="PS51186"/>
    </source>
</evidence>
<dbReference type="SUPFAM" id="SSF55729">
    <property type="entry name" value="Acyl-CoA N-acyltransferases (Nat)"/>
    <property type="match status" value="1"/>
</dbReference>
<dbReference type="PROSITE" id="PS51186">
    <property type="entry name" value="GNAT"/>
    <property type="match status" value="1"/>
</dbReference>
<dbReference type="RefSeq" id="WP_244720098.1">
    <property type="nucleotide sequence ID" value="NZ_CP095049.1"/>
</dbReference>
<dbReference type="Pfam" id="PF13302">
    <property type="entry name" value="Acetyltransf_3"/>
    <property type="match status" value="1"/>
</dbReference>
<protein>
    <submittedName>
        <fullName evidence="2">GNAT family N-acetyltransferase</fullName>
    </submittedName>
</protein>
<dbReference type="InterPro" id="IPR000182">
    <property type="entry name" value="GNAT_dom"/>
</dbReference>
<proteinExistence type="predicted"/>
<dbReference type="InterPro" id="IPR016181">
    <property type="entry name" value="Acyl_CoA_acyltransferase"/>
</dbReference>
<organism evidence="2 3">
    <name type="scientific">Hymenobacter cellulosivorans</name>
    <dbReference type="NCBI Taxonomy" id="2932249"/>
    <lineage>
        <taxon>Bacteria</taxon>
        <taxon>Pseudomonadati</taxon>
        <taxon>Bacteroidota</taxon>
        <taxon>Cytophagia</taxon>
        <taxon>Cytophagales</taxon>
        <taxon>Hymenobacteraceae</taxon>
        <taxon>Hymenobacter</taxon>
    </lineage>
</organism>
<gene>
    <name evidence="2" type="ORF">MUN80_04335</name>
</gene>
<dbReference type="EMBL" id="CP095049">
    <property type="protein sequence ID" value="UOQ53993.1"/>
    <property type="molecule type" value="Genomic_DNA"/>
</dbReference>
<dbReference type="PANTHER" id="PTHR43792">
    <property type="entry name" value="GNAT FAMILY, PUTATIVE (AFU_ORTHOLOGUE AFUA_3G00765)-RELATED-RELATED"/>
    <property type="match status" value="1"/>
</dbReference>
<keyword evidence="3" id="KW-1185">Reference proteome</keyword>
<dbReference type="Gene3D" id="3.40.630.30">
    <property type="match status" value="1"/>
</dbReference>
<dbReference type="InterPro" id="IPR051531">
    <property type="entry name" value="N-acetyltransferase"/>
</dbReference>